<comment type="caution">
    <text evidence="3">The sequence shown here is derived from an EMBL/GenBank/DDBJ whole genome shotgun (WGS) entry which is preliminary data.</text>
</comment>
<evidence type="ECO:0000313" key="3">
    <source>
        <dbReference type="EMBL" id="MDN4160002.1"/>
    </source>
</evidence>
<dbReference type="InterPro" id="IPR036625">
    <property type="entry name" value="E3-bd_dom_sf"/>
</dbReference>
<organism evidence="3 4">
    <name type="scientific">Nocardioides abyssi</name>
    <dbReference type="NCBI Taxonomy" id="3058370"/>
    <lineage>
        <taxon>Bacteria</taxon>
        <taxon>Bacillati</taxon>
        <taxon>Actinomycetota</taxon>
        <taxon>Actinomycetes</taxon>
        <taxon>Propionibacteriales</taxon>
        <taxon>Nocardioidaceae</taxon>
        <taxon>Nocardioides</taxon>
    </lineage>
</organism>
<dbReference type="Pfam" id="PF02732">
    <property type="entry name" value="ERCC4"/>
    <property type="match status" value="1"/>
</dbReference>
<dbReference type="SUPFAM" id="SSF52980">
    <property type="entry name" value="Restriction endonuclease-like"/>
    <property type="match status" value="1"/>
</dbReference>
<dbReference type="InterPro" id="IPR006166">
    <property type="entry name" value="ERCC4_domain"/>
</dbReference>
<evidence type="ECO:0000259" key="2">
    <source>
        <dbReference type="SMART" id="SM00891"/>
    </source>
</evidence>
<keyword evidence="1" id="KW-0238">DNA-binding</keyword>
<dbReference type="RefSeq" id="WP_300958874.1">
    <property type="nucleotide sequence ID" value="NZ_JAUHJR010000001.1"/>
</dbReference>
<name>A0ABT8EPD1_9ACTN</name>
<proteinExistence type="predicted"/>
<dbReference type="InterPro" id="IPR055370">
    <property type="entry name" value="Lsr2_DNA-bd"/>
</dbReference>
<feature type="domain" description="ERCC4" evidence="2">
    <location>
        <begin position="72"/>
        <end position="151"/>
    </location>
</feature>
<gene>
    <name evidence="3" type="ORF">QWY29_01445</name>
</gene>
<dbReference type="Gene3D" id="3.40.50.10130">
    <property type="match status" value="1"/>
</dbReference>
<evidence type="ECO:0000256" key="1">
    <source>
        <dbReference type="ARBA" id="ARBA00023125"/>
    </source>
</evidence>
<protein>
    <submittedName>
        <fullName evidence="3">ERCC4 domain-containing protein</fullName>
    </submittedName>
</protein>
<dbReference type="EMBL" id="JAUHJR010000001">
    <property type="protein sequence ID" value="MDN4160002.1"/>
    <property type="molecule type" value="Genomic_DNA"/>
</dbReference>
<dbReference type="Gene3D" id="4.10.320.10">
    <property type="entry name" value="E3-binding domain"/>
    <property type="match status" value="1"/>
</dbReference>
<dbReference type="SMART" id="SM00891">
    <property type="entry name" value="ERCC4"/>
    <property type="match status" value="1"/>
</dbReference>
<dbReference type="InterPro" id="IPR011335">
    <property type="entry name" value="Restrct_endonuc-II-like"/>
</dbReference>
<reference evidence="3" key="1">
    <citation type="submission" date="2023-06" db="EMBL/GenBank/DDBJ databases">
        <title>Draft genome sequence of Nocardioides sp. SOB72.</title>
        <authorList>
            <person name="Zhang G."/>
        </authorList>
    </citation>
    <scope>NUCLEOTIDE SEQUENCE</scope>
    <source>
        <strain evidence="3">SOB72</strain>
    </source>
</reference>
<accession>A0ABT8EPD1</accession>
<keyword evidence="4" id="KW-1185">Reference proteome</keyword>
<dbReference type="Pfam" id="PF23359">
    <property type="entry name" value="Lsr2_DNA-bd"/>
    <property type="match status" value="1"/>
</dbReference>
<evidence type="ECO:0000313" key="4">
    <source>
        <dbReference type="Proteomes" id="UP001168537"/>
    </source>
</evidence>
<sequence length="266" mass="28706">MVERVPVRSCVRRGASIDLVLDRGRENRSQFVMSFAKGGRQAIFWQTARTTKQARPAVAVPTARASGLTGLEVVVDSRERYAWKFPDSVTTRRGRLAAGDYAVLNGDTVAGAVERKSAADLVSSLTSGKLRFQLAALAALPHAAVVVEERYAKTIQHEVVRTSVVVEGLTECQVQFPNVPIVFCDTRALAQDWTYRFLAAAYTHAGQDDAGADYFGRLAAAPGLPPREPTAAEIRAWAVAEGISLSDRGRIPATVRAAYLDAHPAG</sequence>
<dbReference type="Proteomes" id="UP001168537">
    <property type="component" value="Unassembled WGS sequence"/>
</dbReference>